<dbReference type="Gene3D" id="3.40.50.150">
    <property type="entry name" value="Vaccinia Virus protein VP39"/>
    <property type="match status" value="1"/>
</dbReference>
<protein>
    <submittedName>
        <fullName evidence="2">Methyltransferase domain-containing protein</fullName>
    </submittedName>
</protein>
<dbReference type="RefSeq" id="WP_214418400.1">
    <property type="nucleotide sequence ID" value="NZ_CP075546.1"/>
</dbReference>
<keyword evidence="2" id="KW-0808">Transferase</keyword>
<dbReference type="Pfam" id="PF08241">
    <property type="entry name" value="Methyltransf_11"/>
    <property type="match status" value="1"/>
</dbReference>
<proteinExistence type="predicted"/>
<dbReference type="CDD" id="cd02440">
    <property type="entry name" value="AdoMet_MTases"/>
    <property type="match status" value="1"/>
</dbReference>
<keyword evidence="3" id="KW-1185">Reference proteome</keyword>
<dbReference type="GeneID" id="65097396"/>
<organism evidence="2 3">
    <name type="scientific">Methanospirillum purgamenti</name>
    <dbReference type="NCBI Taxonomy" id="2834276"/>
    <lineage>
        <taxon>Archaea</taxon>
        <taxon>Methanobacteriati</taxon>
        <taxon>Methanobacteriota</taxon>
        <taxon>Stenosarchaea group</taxon>
        <taxon>Methanomicrobia</taxon>
        <taxon>Methanomicrobiales</taxon>
        <taxon>Methanospirillaceae</taxon>
        <taxon>Methanospirillum</taxon>
    </lineage>
</organism>
<dbReference type="InterPro" id="IPR029063">
    <property type="entry name" value="SAM-dependent_MTases_sf"/>
</dbReference>
<sequence>MEKGHEISDLLIQQQKIWDNEYRTKGRLWGKVPFEPTAGSNKGFFLDLGCGDGKNLRRGETGTLRIGLDFSMHALRLCRKNPDLCDVTCLCADVRHLPIKNNAIQSIDAHHILGHLLSPDRYLCSNEINRILSPGGEVLITVFGSEDLRYGHGYEVEPGTFMKGTGIITHYFSSDEINKIFLDMDQVSLEPCSWIMKVKGNEYVRSTWVVSYKKENTY</sequence>
<dbReference type="AlphaFoldDB" id="A0A8E7AVM2"/>
<dbReference type="EMBL" id="CP075546">
    <property type="protein sequence ID" value="QVV87580.1"/>
    <property type="molecule type" value="Genomic_DNA"/>
</dbReference>
<dbReference type="GO" id="GO:0008757">
    <property type="term" value="F:S-adenosylmethionine-dependent methyltransferase activity"/>
    <property type="evidence" value="ECO:0007669"/>
    <property type="project" value="InterPro"/>
</dbReference>
<evidence type="ECO:0000313" key="3">
    <source>
        <dbReference type="Proteomes" id="UP000680656"/>
    </source>
</evidence>
<keyword evidence="2" id="KW-0489">Methyltransferase</keyword>
<dbReference type="InterPro" id="IPR013216">
    <property type="entry name" value="Methyltransf_11"/>
</dbReference>
<dbReference type="Proteomes" id="UP000680656">
    <property type="component" value="Chromosome"/>
</dbReference>
<dbReference type="KEGG" id="mrtj:KHC33_09390"/>
<accession>A0A8E7AVM2</accession>
<gene>
    <name evidence="2" type="ORF">KHC33_09390</name>
</gene>
<evidence type="ECO:0000259" key="1">
    <source>
        <dbReference type="Pfam" id="PF08241"/>
    </source>
</evidence>
<evidence type="ECO:0000313" key="2">
    <source>
        <dbReference type="EMBL" id="QVV87580.1"/>
    </source>
</evidence>
<dbReference type="SUPFAM" id="SSF53335">
    <property type="entry name" value="S-adenosyl-L-methionine-dependent methyltransferases"/>
    <property type="match status" value="1"/>
</dbReference>
<name>A0A8E7AVM2_9EURY</name>
<reference evidence="2 3" key="1">
    <citation type="submission" date="2021-05" db="EMBL/GenBank/DDBJ databases">
        <title>A novel Methanospirillum isolate from a pyrite-forming mixed culture.</title>
        <authorList>
            <person name="Bunk B."/>
            <person name="Sproer C."/>
            <person name="Spring S."/>
            <person name="Pester M."/>
        </authorList>
    </citation>
    <scope>NUCLEOTIDE SEQUENCE [LARGE SCALE GENOMIC DNA]</scope>
    <source>
        <strain evidence="2 3">J.3.6.1-F.2.7.3</strain>
    </source>
</reference>
<feature type="domain" description="Methyltransferase type 11" evidence="1">
    <location>
        <begin position="46"/>
        <end position="140"/>
    </location>
</feature>
<dbReference type="GO" id="GO:0032259">
    <property type="term" value="P:methylation"/>
    <property type="evidence" value="ECO:0007669"/>
    <property type="project" value="UniProtKB-KW"/>
</dbReference>